<organism evidence="1 2">
    <name type="scientific">Flavobacterium glycines</name>
    <dbReference type="NCBI Taxonomy" id="551990"/>
    <lineage>
        <taxon>Bacteria</taxon>
        <taxon>Pseudomonadati</taxon>
        <taxon>Bacteroidota</taxon>
        <taxon>Flavobacteriia</taxon>
        <taxon>Flavobacteriales</taxon>
        <taxon>Flavobacteriaceae</taxon>
        <taxon>Flavobacterium</taxon>
    </lineage>
</organism>
<dbReference type="EMBL" id="BJVF01000008">
    <property type="protein sequence ID" value="GEL12066.1"/>
    <property type="molecule type" value="Genomic_DNA"/>
</dbReference>
<evidence type="ECO:0000313" key="1">
    <source>
        <dbReference type="EMBL" id="GEL12066.1"/>
    </source>
</evidence>
<proteinExistence type="predicted"/>
<accession>A0A511CHE1</accession>
<gene>
    <name evidence="1" type="ORF">FGL01_28050</name>
</gene>
<protein>
    <submittedName>
        <fullName evidence="1">Uncharacterized protein</fullName>
    </submittedName>
</protein>
<evidence type="ECO:0000313" key="2">
    <source>
        <dbReference type="Proteomes" id="UP000321579"/>
    </source>
</evidence>
<reference evidence="1 2" key="1">
    <citation type="submission" date="2019-07" db="EMBL/GenBank/DDBJ databases">
        <title>Whole genome shotgun sequence of Flavobacterium glycines NBRC 105008.</title>
        <authorList>
            <person name="Hosoyama A."/>
            <person name="Uohara A."/>
            <person name="Ohji S."/>
            <person name="Ichikawa N."/>
        </authorList>
    </citation>
    <scope>NUCLEOTIDE SEQUENCE [LARGE SCALE GENOMIC DNA]</scope>
    <source>
        <strain evidence="1 2">NBRC 105008</strain>
    </source>
</reference>
<dbReference type="Proteomes" id="UP000321579">
    <property type="component" value="Unassembled WGS sequence"/>
</dbReference>
<sequence length="54" mass="6303">MIPKLLYSFNNSDLLKGKTDKKGIKSRYLKESIKTLINPKKDNKTKIIVIVFFM</sequence>
<name>A0A511CHE1_9FLAO</name>
<dbReference type="AlphaFoldDB" id="A0A511CHE1"/>
<comment type="caution">
    <text evidence="1">The sequence shown here is derived from an EMBL/GenBank/DDBJ whole genome shotgun (WGS) entry which is preliminary data.</text>
</comment>